<protein>
    <recommendedName>
        <fullName evidence="1">BRCT domain-containing protein</fullName>
    </recommendedName>
</protein>
<feature type="domain" description="BRCT" evidence="1">
    <location>
        <begin position="1"/>
        <end position="76"/>
    </location>
</feature>
<dbReference type="OrthoDB" id="10478273at2759"/>
<dbReference type="Proteomes" id="UP000274082">
    <property type="component" value="Chromosome 29"/>
</dbReference>
<gene>
    <name evidence="2" type="ORF">LdCL_290026800</name>
</gene>
<keyword evidence="3" id="KW-1185">Reference proteome</keyword>
<dbReference type="Gene3D" id="3.40.50.10190">
    <property type="entry name" value="BRCT domain"/>
    <property type="match status" value="1"/>
</dbReference>
<dbReference type="PROSITE" id="PS50172">
    <property type="entry name" value="BRCT"/>
    <property type="match status" value="1"/>
</dbReference>
<name>A0A3S7X2Q7_LEIDO</name>
<evidence type="ECO:0000313" key="2">
    <source>
        <dbReference type="EMBL" id="AYU80702.1"/>
    </source>
</evidence>
<reference evidence="2 3" key="1">
    <citation type="journal article" date="2018" name="Sci. Rep.">
        <title>A complete Leishmania donovani reference genome identifies novel genetic variations associated with virulence.</title>
        <authorList>
            <person name="Lypaczewski P."/>
            <person name="Hoshizaki J."/>
            <person name="Zhang W.-W."/>
            <person name="McCall L.-I."/>
            <person name="Torcivia-Rodriguez J."/>
            <person name="Simonyan V."/>
            <person name="Kaur A."/>
            <person name="Dewar K."/>
            <person name="Matlashewski G."/>
        </authorList>
    </citation>
    <scope>NUCLEOTIDE SEQUENCE [LARGE SCALE GENOMIC DNA]</scope>
    <source>
        <strain evidence="2 3">LdCL</strain>
    </source>
</reference>
<dbReference type="VEuPathDB" id="TriTrypDB:LDHU3_29.2980"/>
<dbReference type="InterPro" id="IPR036420">
    <property type="entry name" value="BRCT_dom_sf"/>
</dbReference>
<dbReference type="EMBL" id="CP029528">
    <property type="protein sequence ID" value="AYU80702.1"/>
    <property type="molecule type" value="Genomic_DNA"/>
</dbReference>
<evidence type="ECO:0000313" key="3">
    <source>
        <dbReference type="Proteomes" id="UP000274082"/>
    </source>
</evidence>
<evidence type="ECO:0000259" key="1">
    <source>
        <dbReference type="PROSITE" id="PS50172"/>
    </source>
</evidence>
<dbReference type="InterPro" id="IPR001357">
    <property type="entry name" value="BRCT_dom"/>
</dbReference>
<accession>A0A3S7X2Q7</accession>
<dbReference type="VEuPathDB" id="TriTrypDB:LdCL_290026800"/>
<sequence length="266" mass="28805">MPLLSDRAVVEHQLQRQGGEVLANPTRIRPLLISNSVSETKLVNRVQLCESKTAYVSAKCASAGVAHSQWLVDCVEAVAVLLWTPRHMLYGSRSCKTKMPGTTLCMAMSQRGSLLIVARVHQREAQGRAPSDAESNPVVVLARRVHACRHELGLDGVSGRPAVSKMFAAIALAKGSAQALLSGSHERRLMCPPRPPHVPHLCKKQRRRFSAPVHAPPVLRAAKTVLQVTATCASAEAPPPWVKRQPAVAEMPCRHVPCFASQTVPS</sequence>
<organism evidence="2 3">
    <name type="scientific">Leishmania donovani</name>
    <dbReference type="NCBI Taxonomy" id="5661"/>
    <lineage>
        <taxon>Eukaryota</taxon>
        <taxon>Discoba</taxon>
        <taxon>Euglenozoa</taxon>
        <taxon>Kinetoplastea</taxon>
        <taxon>Metakinetoplastina</taxon>
        <taxon>Trypanosomatida</taxon>
        <taxon>Trypanosomatidae</taxon>
        <taxon>Leishmaniinae</taxon>
        <taxon>Leishmania</taxon>
    </lineage>
</organism>
<dbReference type="AlphaFoldDB" id="A0A3S7X2Q7"/>
<proteinExistence type="predicted"/>
<dbReference type="VEuPathDB" id="TriTrypDB:LdBPK_292090.1"/>